<dbReference type="Proteomes" id="UP000663852">
    <property type="component" value="Unassembled WGS sequence"/>
</dbReference>
<name>A0A814Z3Y0_ADIRI</name>
<reference evidence="2" key="1">
    <citation type="submission" date="2021-02" db="EMBL/GenBank/DDBJ databases">
        <authorList>
            <person name="Nowell W R."/>
        </authorList>
    </citation>
    <scope>NUCLEOTIDE SEQUENCE</scope>
</reference>
<dbReference type="EMBL" id="CAJNOJ010000171">
    <property type="protein sequence ID" value="CAF1238522.1"/>
    <property type="molecule type" value="Genomic_DNA"/>
</dbReference>
<evidence type="ECO:0000313" key="3">
    <source>
        <dbReference type="Proteomes" id="UP000663852"/>
    </source>
</evidence>
<protein>
    <submittedName>
        <fullName evidence="2">Uncharacterized protein</fullName>
    </submittedName>
</protein>
<feature type="region of interest" description="Disordered" evidence="1">
    <location>
        <begin position="125"/>
        <end position="147"/>
    </location>
</feature>
<evidence type="ECO:0000256" key="1">
    <source>
        <dbReference type="SAM" id="MobiDB-lite"/>
    </source>
</evidence>
<accession>A0A814Z3Y0</accession>
<comment type="caution">
    <text evidence="2">The sequence shown here is derived from an EMBL/GenBank/DDBJ whole genome shotgun (WGS) entry which is preliminary data.</text>
</comment>
<dbReference type="AlphaFoldDB" id="A0A814Z3Y0"/>
<evidence type="ECO:0000313" key="2">
    <source>
        <dbReference type="EMBL" id="CAF1238522.1"/>
    </source>
</evidence>
<gene>
    <name evidence="2" type="ORF">EDS130_LOCUS27329</name>
</gene>
<sequence>MVRVLSARFIQSLIFNRRKRDTTPTNNTTDNKIRNLLMIELEITYPSTCGGVTACNNHYITGIRRSIRSGPSEVAFRLSFTNGIKLDVRVAFASFNETIVTSTTTTTTETTSTNRATTTTVTTATTETTTTTATTATTETTTTTGQL</sequence>
<proteinExistence type="predicted"/>
<organism evidence="2 3">
    <name type="scientific">Adineta ricciae</name>
    <name type="common">Rotifer</name>
    <dbReference type="NCBI Taxonomy" id="249248"/>
    <lineage>
        <taxon>Eukaryota</taxon>
        <taxon>Metazoa</taxon>
        <taxon>Spiralia</taxon>
        <taxon>Gnathifera</taxon>
        <taxon>Rotifera</taxon>
        <taxon>Eurotatoria</taxon>
        <taxon>Bdelloidea</taxon>
        <taxon>Adinetida</taxon>
        <taxon>Adinetidae</taxon>
        <taxon>Adineta</taxon>
    </lineage>
</organism>